<evidence type="ECO:0000259" key="3">
    <source>
        <dbReference type="Pfam" id="PF16495"/>
    </source>
</evidence>
<feature type="compositionally biased region" description="Basic and acidic residues" evidence="2">
    <location>
        <begin position="32"/>
        <end position="56"/>
    </location>
</feature>
<name>A0A3P7M4B1_STRVU</name>
<feature type="domain" description="SMARCC SWIRM-associated" evidence="4">
    <location>
        <begin position="1"/>
        <end position="40"/>
    </location>
</feature>
<sequence>MVEAHARNVQAHEEKTGVLDGTVGLAKSGIATDDKKEKEEGEKMETDEPAKKPDDAAVEHAAKVAVSENVQAAAAAALAAAAVKAKHLATIEERRIKSLVAQLVETQMKKLEMKLRHFDELEQIMDKEREAVSFSFF</sequence>
<accession>A0A3P7M4B1</accession>
<dbReference type="InterPro" id="IPR032448">
    <property type="entry name" value="SWIRM-assoc"/>
</dbReference>
<evidence type="ECO:0008006" key="7">
    <source>
        <dbReference type="Google" id="ProtNLM"/>
    </source>
</evidence>
<protein>
    <recommendedName>
        <fullName evidence="7">SMARCC C-terminal domain-containing protein</fullName>
    </recommendedName>
</protein>
<feature type="domain" description="SMARCC C-terminal" evidence="3">
    <location>
        <begin position="76"/>
        <end position="132"/>
    </location>
</feature>
<dbReference type="GO" id="GO:0045893">
    <property type="term" value="P:positive regulation of DNA-templated transcription"/>
    <property type="evidence" value="ECO:0007669"/>
    <property type="project" value="TreeGrafter"/>
</dbReference>
<evidence type="ECO:0000313" key="5">
    <source>
        <dbReference type="EMBL" id="VDM86002.1"/>
    </source>
</evidence>
<dbReference type="Pfam" id="PF16498">
    <property type="entry name" value="SWIRM-assoc_3"/>
    <property type="match status" value="1"/>
</dbReference>
<dbReference type="Pfam" id="PF16495">
    <property type="entry name" value="SWIRM-assoc_1"/>
    <property type="match status" value="1"/>
</dbReference>
<dbReference type="InterPro" id="IPR032451">
    <property type="entry name" value="SMARCC_C"/>
</dbReference>
<dbReference type="GO" id="GO:0016514">
    <property type="term" value="C:SWI/SNF complex"/>
    <property type="evidence" value="ECO:0007669"/>
    <property type="project" value="TreeGrafter"/>
</dbReference>
<evidence type="ECO:0000256" key="1">
    <source>
        <dbReference type="ARBA" id="ARBA00023242"/>
    </source>
</evidence>
<reference evidence="5 6" key="1">
    <citation type="submission" date="2018-11" db="EMBL/GenBank/DDBJ databases">
        <authorList>
            <consortium name="Pathogen Informatics"/>
        </authorList>
    </citation>
    <scope>NUCLEOTIDE SEQUENCE [LARGE SCALE GENOMIC DNA]</scope>
</reference>
<evidence type="ECO:0000256" key="2">
    <source>
        <dbReference type="SAM" id="MobiDB-lite"/>
    </source>
</evidence>
<evidence type="ECO:0000259" key="4">
    <source>
        <dbReference type="Pfam" id="PF16498"/>
    </source>
</evidence>
<evidence type="ECO:0000313" key="6">
    <source>
        <dbReference type="Proteomes" id="UP000270094"/>
    </source>
</evidence>
<feature type="compositionally biased region" description="Basic and acidic residues" evidence="2">
    <location>
        <begin position="1"/>
        <end position="17"/>
    </location>
</feature>
<organism evidence="5 6">
    <name type="scientific">Strongylus vulgaris</name>
    <name type="common">Blood worm</name>
    <dbReference type="NCBI Taxonomy" id="40348"/>
    <lineage>
        <taxon>Eukaryota</taxon>
        <taxon>Metazoa</taxon>
        <taxon>Ecdysozoa</taxon>
        <taxon>Nematoda</taxon>
        <taxon>Chromadorea</taxon>
        <taxon>Rhabditida</taxon>
        <taxon>Rhabditina</taxon>
        <taxon>Rhabditomorpha</taxon>
        <taxon>Strongyloidea</taxon>
        <taxon>Strongylidae</taxon>
        <taxon>Strongylus</taxon>
    </lineage>
</organism>
<dbReference type="Proteomes" id="UP000270094">
    <property type="component" value="Unassembled WGS sequence"/>
</dbReference>
<keyword evidence="6" id="KW-1185">Reference proteome</keyword>
<gene>
    <name evidence="5" type="ORF">SVUK_LOCUS21000</name>
</gene>
<dbReference type="OrthoDB" id="118550at2759"/>
<dbReference type="PANTHER" id="PTHR12802:SF41">
    <property type="entry name" value="BRAHMA ASSOCIATED PROTEIN 155 KDA"/>
    <property type="match status" value="1"/>
</dbReference>
<dbReference type="AlphaFoldDB" id="A0A3P7M4B1"/>
<dbReference type="GO" id="GO:0042393">
    <property type="term" value="F:histone binding"/>
    <property type="evidence" value="ECO:0007669"/>
    <property type="project" value="TreeGrafter"/>
</dbReference>
<proteinExistence type="predicted"/>
<keyword evidence="1" id="KW-0539">Nucleus</keyword>
<dbReference type="GO" id="GO:0003677">
    <property type="term" value="F:DNA binding"/>
    <property type="evidence" value="ECO:0007669"/>
    <property type="project" value="TreeGrafter"/>
</dbReference>
<dbReference type="EMBL" id="UYYB01148518">
    <property type="protein sequence ID" value="VDM86002.1"/>
    <property type="molecule type" value="Genomic_DNA"/>
</dbReference>
<dbReference type="PANTHER" id="PTHR12802">
    <property type="entry name" value="SWI/SNF COMPLEX-RELATED"/>
    <property type="match status" value="1"/>
</dbReference>
<feature type="region of interest" description="Disordered" evidence="2">
    <location>
        <begin position="1"/>
        <end position="56"/>
    </location>
</feature>